<dbReference type="Proteomes" id="UP000263268">
    <property type="component" value="Unassembled WGS sequence"/>
</dbReference>
<protein>
    <submittedName>
        <fullName evidence="1">Uncharacterized protein</fullName>
    </submittedName>
</protein>
<dbReference type="InterPro" id="IPR026325">
    <property type="entry name" value="DUF932"/>
</dbReference>
<organism evidence="1 2">
    <name type="scientific">Xanthomarina gelatinilytica</name>
    <dbReference type="NCBI Taxonomy" id="1137281"/>
    <lineage>
        <taxon>Bacteria</taxon>
        <taxon>Pseudomonadati</taxon>
        <taxon>Bacteroidota</taxon>
        <taxon>Flavobacteriia</taxon>
        <taxon>Flavobacteriales</taxon>
        <taxon>Flavobacteriaceae</taxon>
        <taxon>Xanthomarina</taxon>
    </lineage>
</organism>
<proteinExistence type="predicted"/>
<dbReference type="AlphaFoldDB" id="A0A3D6BSR2"/>
<reference evidence="1 2" key="1">
    <citation type="journal article" date="2018" name="Nat. Biotechnol.">
        <title>A standardized bacterial taxonomy based on genome phylogeny substantially revises the tree of life.</title>
        <authorList>
            <person name="Parks D.H."/>
            <person name="Chuvochina M."/>
            <person name="Waite D.W."/>
            <person name="Rinke C."/>
            <person name="Skarshewski A."/>
            <person name="Chaumeil P.A."/>
            <person name="Hugenholtz P."/>
        </authorList>
    </citation>
    <scope>NUCLEOTIDE SEQUENCE [LARGE SCALE GENOMIC DNA]</scope>
    <source>
        <strain evidence="1">UBA10227</strain>
    </source>
</reference>
<dbReference type="Pfam" id="PF06067">
    <property type="entry name" value="DUF932"/>
    <property type="match status" value="1"/>
</dbReference>
<sequence>MEVQMLDFTNTTEDTWNFKVNELPLIPQGMTQPVDGWKVLVREDTGQHLHVHRNSYQMLPHDDVVNATYDSIKNANISNDFDFNVKCLESGRKLEIDILFNDLVATPSVDDHVKYRVRAYNSYDGSWAFQTVADAFRLWCLNGCTTRESISRLWMRHTSQISTEGAADKIIKGLETFHTQKDLWQGWMAQKVTKKGVENFFKATLIKNKTKSSEESWNKKQLEVLMGQLDNEFRDLGKNKWAVYNCMTHWATHTTANKNPHNVTRDRESKVAFALNHDRWYQLT</sequence>
<evidence type="ECO:0000313" key="2">
    <source>
        <dbReference type="Proteomes" id="UP000263268"/>
    </source>
</evidence>
<gene>
    <name evidence="1" type="ORF">DHV22_12175</name>
</gene>
<evidence type="ECO:0000313" key="1">
    <source>
        <dbReference type="EMBL" id="HCY82290.1"/>
    </source>
</evidence>
<dbReference type="EMBL" id="DPRK01000195">
    <property type="protein sequence ID" value="HCY82290.1"/>
    <property type="molecule type" value="Genomic_DNA"/>
</dbReference>
<name>A0A3D6BSR2_9FLAO</name>
<comment type="caution">
    <text evidence="1">The sequence shown here is derived from an EMBL/GenBank/DDBJ whole genome shotgun (WGS) entry which is preliminary data.</text>
</comment>
<accession>A0A3D6BSR2</accession>